<name>A0A7C1HX67_9CREN</name>
<protein>
    <submittedName>
        <fullName evidence="3">Hydantoinase/oxoprolinase family protein</fullName>
    </submittedName>
</protein>
<gene>
    <name evidence="3" type="ORF">ENO04_04660</name>
</gene>
<dbReference type="SUPFAM" id="SSF53067">
    <property type="entry name" value="Actin-like ATPase domain"/>
    <property type="match status" value="1"/>
</dbReference>
<feature type="domain" description="Hydantoinase A/oxoprolinase" evidence="1">
    <location>
        <begin position="198"/>
        <end position="487"/>
    </location>
</feature>
<dbReference type="GO" id="GO:0006749">
    <property type="term" value="P:glutathione metabolic process"/>
    <property type="evidence" value="ECO:0007669"/>
    <property type="project" value="TreeGrafter"/>
</dbReference>
<dbReference type="GO" id="GO:0017168">
    <property type="term" value="F:5-oxoprolinase (ATP-hydrolyzing) activity"/>
    <property type="evidence" value="ECO:0007669"/>
    <property type="project" value="TreeGrafter"/>
</dbReference>
<evidence type="ECO:0000259" key="1">
    <source>
        <dbReference type="Pfam" id="PF01968"/>
    </source>
</evidence>
<dbReference type="PANTHER" id="PTHR11365">
    <property type="entry name" value="5-OXOPROLINASE RELATED"/>
    <property type="match status" value="1"/>
</dbReference>
<dbReference type="PANTHER" id="PTHR11365:SF23">
    <property type="entry name" value="HYPOTHETICAL 5-OXOPROLINASE (EUROFUNG)-RELATED"/>
    <property type="match status" value="1"/>
</dbReference>
<dbReference type="Pfam" id="PF05378">
    <property type="entry name" value="Hydant_A_N"/>
    <property type="match status" value="1"/>
</dbReference>
<dbReference type="InterPro" id="IPR043129">
    <property type="entry name" value="ATPase_NBD"/>
</dbReference>
<dbReference type="InterPro" id="IPR045079">
    <property type="entry name" value="Oxoprolinase-like"/>
</dbReference>
<evidence type="ECO:0000259" key="2">
    <source>
        <dbReference type="Pfam" id="PF05378"/>
    </source>
</evidence>
<dbReference type="AlphaFoldDB" id="A0A7C1HX67"/>
<dbReference type="GO" id="GO:0005829">
    <property type="term" value="C:cytosol"/>
    <property type="evidence" value="ECO:0007669"/>
    <property type="project" value="TreeGrafter"/>
</dbReference>
<accession>A0A7C1HX67</accession>
<dbReference type="EMBL" id="DSDY01000144">
    <property type="protein sequence ID" value="HDS10887.1"/>
    <property type="molecule type" value="Genomic_DNA"/>
</dbReference>
<feature type="domain" description="Hydantoinase/oxoprolinase N-terminal" evidence="2">
    <location>
        <begin position="3"/>
        <end position="179"/>
    </location>
</feature>
<evidence type="ECO:0000313" key="3">
    <source>
        <dbReference type="EMBL" id="HDS10887.1"/>
    </source>
</evidence>
<dbReference type="Pfam" id="PF01968">
    <property type="entry name" value="Hydantoinase_A"/>
    <property type="match status" value="1"/>
</dbReference>
<sequence length="666" mass="71858">MYVSVDTGGTFTDIVAICSDGRIFLQKVLTSIDNPWKSISMGIKSVMDSCGEREGVIFHASTIATNMLLGQRGLETARSALLITSGFKDLLTIARQNRPRLYDPFFKKPRQLVPDELIYEVNERTLHSGEVVKKIDELEVESYLKDAVAKGAESVAVVFINSYANPLNEDIAASIASKYFRFVIESSRASPSPREYERGSTAVVNAVLMPKVHEYLSRLWDELRDMGFANLYVMSSSGGLLEWENAARSPSRIVESGPAAGVVGASIMASLLGIERAIAFDMGGTTAKASSIINGVASLTNEYEVGGESHHGRLVKGSGYPVRGSFIDLAEVSAGGGTVIWRDKAGAIRVGPHSVGSMPGPMCYGLGGDEPTITDANVALGRIPPGYISGGIKLSEELALKGLSRLGDPSLVAAEAIGLANMEMARAIRLVTVERGHDPELFSLIAYGGGGPLHASGVANEIGVRSVVVPPFPGLFSSLGILLSDHIVEVSAFVGAQELTDVLRSLESRVLSHASGLGSSRVSLHRFVEARYKGQGWELMVELPGSDDFSLKKIFDEAHERTYGYSLDEDVEAVVAHVIGVAENPLRKDIISRLSGSTRTAFFDCRSGYTSVFINGSREKVPVYCRYSFVEDVGPAVIIDYGSTIFVDKGWRAWRDELGVIRMKRD</sequence>
<dbReference type="InterPro" id="IPR002821">
    <property type="entry name" value="Hydantoinase_A"/>
</dbReference>
<dbReference type="InterPro" id="IPR008040">
    <property type="entry name" value="Hydant_A_N"/>
</dbReference>
<proteinExistence type="predicted"/>
<comment type="caution">
    <text evidence="3">The sequence shown here is derived from an EMBL/GenBank/DDBJ whole genome shotgun (WGS) entry which is preliminary data.</text>
</comment>
<organism evidence="3">
    <name type="scientific">Fervidicoccus fontis</name>
    <dbReference type="NCBI Taxonomy" id="683846"/>
    <lineage>
        <taxon>Archaea</taxon>
        <taxon>Thermoproteota</taxon>
        <taxon>Thermoprotei</taxon>
        <taxon>Fervidicoccales</taxon>
        <taxon>Fervidicoccaceae</taxon>
        <taxon>Fervidicoccus</taxon>
    </lineage>
</organism>
<reference evidence="3" key="1">
    <citation type="journal article" date="2020" name="mSystems">
        <title>Genome- and Community-Level Interaction Insights into Carbon Utilization and Element Cycling Functions of Hydrothermarchaeota in Hydrothermal Sediment.</title>
        <authorList>
            <person name="Zhou Z."/>
            <person name="Liu Y."/>
            <person name="Xu W."/>
            <person name="Pan J."/>
            <person name="Luo Z.H."/>
            <person name="Li M."/>
        </authorList>
    </citation>
    <scope>NUCLEOTIDE SEQUENCE [LARGE SCALE GENOMIC DNA]</scope>
    <source>
        <strain evidence="3">SpSt-123</strain>
    </source>
</reference>